<keyword evidence="4 10" id="KW-0547">Nucleotide-binding</keyword>
<dbReference type="CDD" id="cd01364">
    <property type="entry name" value="KISc_BimC_Eg5"/>
    <property type="match status" value="1"/>
</dbReference>
<dbReference type="InterPro" id="IPR001752">
    <property type="entry name" value="Kinesin_motor_dom"/>
</dbReference>
<dbReference type="Pfam" id="PF00225">
    <property type="entry name" value="Kinesin"/>
    <property type="match status" value="1"/>
</dbReference>
<dbReference type="InterPro" id="IPR027417">
    <property type="entry name" value="P-loop_NTPase"/>
</dbReference>
<comment type="subcellular location">
    <subcellularLocation>
        <location evidence="1">Cytoplasm</location>
        <location evidence="1">Cytoskeleton</location>
        <location evidence="1">Spindle</location>
    </subcellularLocation>
</comment>
<sequence length="941" mass="106077">MRKGVWITRSMDYDQSQSHMRSTLIPFSPAQPSKWKDPIATESRSLDAISGNKVVNEVNVQVILRCRPLNEDEMHAETPTVILCDEIKGEVSAVHQTTNKQRTYSFDGVFGPTAQQKELFQTISPIIEEVLEGYSCTIFAYGQTGTGKTYTMEGQKMGKSWELPSDAGIIPRAVQQIFHVLKSKDAEYSMKVTYLEIYNEEIVDLLCPNENLDFAVNEAKRSIILMEDSGGATFLRGLKQALIHSADEIYELFEKGSVKRRTAETLLNKQSSRSHSIFSVTVHVKDCTPEGEDLTKCGKLNLVDLAGSENIIRSGARELRAREAGEINKSLLTLGRVINALAEHSGHIPYRDSKLTRLLKDSLGGTAKTCIIATISPSIHCLDETLSTLDYASRAKTIKNRPKVNHRAIKSELIKDLYAEIGCLRKEVNALREKNSAYRSQDHYQNQENQMKEVPYHNKAIDQGDHSSVLLKDKYKENAKNKEKDALIRDLRSSEKALTEQILKLQKELENAASDVSSLSAKAEIHDRLLDENKTRFQNFHVQLSLKLEYLHKAVAASAEQQQQQMKLLDVKMQSLMSRRNEVSEELALQLRKIQDLYCYHIKYIGEIAGEIDRNFQSTCHKMTSEVSRGFSSFGDIFKEKLWEGISAIHELKDIIYSQEDKLTTFVQEQGEVHLRALELSKTSTKATLTFFENLRMHLSNMSKIEEYLQSAIAEKLRELEMKFEDFAVKERLQLIERVGELLESSDNRKKNMVQEAVKCLSERTASRAGKIQQEMSQMHDLTSDAKKEWTAYVEKMETTYRDNTSTLQIDSNMKESSRHCIGKAELVAEQLENISKSASGLEDSAGSMTSIIENGIKANETISSRLASAILSGLKDANLAPHPVSTPENSSQAGWDSLASVCSIIDSSCQDMGEMETFHKQITRNAKSCLLDEYEVDVPS</sequence>
<evidence type="ECO:0000256" key="9">
    <source>
        <dbReference type="ARBA" id="ARBA00046159"/>
    </source>
</evidence>
<evidence type="ECO:0000313" key="17">
    <source>
        <dbReference type="RefSeq" id="XP_031396385.1"/>
    </source>
</evidence>
<dbReference type="GO" id="GO:0008017">
    <property type="term" value="F:microtubule binding"/>
    <property type="evidence" value="ECO:0007669"/>
    <property type="project" value="InterPro"/>
</dbReference>
<evidence type="ECO:0000256" key="7">
    <source>
        <dbReference type="ARBA" id="ARBA00023212"/>
    </source>
</evidence>
<feature type="coiled-coil region" evidence="12">
    <location>
        <begin position="414"/>
        <end position="441"/>
    </location>
</feature>
<evidence type="ECO:0000256" key="3">
    <source>
        <dbReference type="ARBA" id="ARBA00022701"/>
    </source>
</evidence>
<evidence type="ECO:0000313" key="16">
    <source>
        <dbReference type="RefSeq" id="XP_031396384.1"/>
    </source>
</evidence>
<dbReference type="FunFam" id="3.40.850.10:FF:000019">
    <property type="entry name" value="Kinesin-like protein KIN-5D"/>
    <property type="match status" value="1"/>
</dbReference>
<dbReference type="RefSeq" id="XP_031396384.1">
    <property type="nucleotide sequence ID" value="XM_031540524.1"/>
</dbReference>
<evidence type="ECO:0000256" key="12">
    <source>
        <dbReference type="SAM" id="Coils"/>
    </source>
</evidence>
<keyword evidence="14" id="KW-1185">Reference proteome</keyword>
<comment type="similarity">
    <text evidence="8">Belongs to the TRAFAC class myosin-kinesin ATPase superfamily. Kinesin family. KIN-5/BimC subfamily.</text>
</comment>
<evidence type="ECO:0000256" key="11">
    <source>
        <dbReference type="RuleBase" id="RU000394"/>
    </source>
</evidence>
<evidence type="ECO:0000259" key="13">
    <source>
        <dbReference type="PROSITE" id="PS50067"/>
    </source>
</evidence>
<feature type="binding site" evidence="10">
    <location>
        <begin position="142"/>
        <end position="149"/>
    </location>
    <ligand>
        <name>ATP</name>
        <dbReference type="ChEBI" id="CHEBI:30616"/>
    </ligand>
</feature>
<dbReference type="GO" id="GO:0005524">
    <property type="term" value="F:ATP binding"/>
    <property type="evidence" value="ECO:0007669"/>
    <property type="project" value="UniProtKB-UniRule"/>
</dbReference>
<dbReference type="InterPro" id="IPR019821">
    <property type="entry name" value="Kinesin_motor_CS"/>
</dbReference>
<evidence type="ECO:0000256" key="10">
    <source>
        <dbReference type="PROSITE-ProRule" id="PRU00283"/>
    </source>
</evidence>
<dbReference type="GeneID" id="116207540"/>
<dbReference type="SMART" id="SM00129">
    <property type="entry name" value="KISc"/>
    <property type="match status" value="1"/>
</dbReference>
<dbReference type="InterPro" id="IPR047149">
    <property type="entry name" value="KIF11-like"/>
</dbReference>
<comment type="function">
    <text evidence="9">Responsible for microtubule translocation. May be important for the organization of phragmoplast-specific arrays of microtubules. Plays an essential role in stabilizing the mitotic spindle. Required during mitotic cytokinesis.</text>
</comment>
<evidence type="ECO:0000256" key="5">
    <source>
        <dbReference type="ARBA" id="ARBA00022840"/>
    </source>
</evidence>
<organism evidence="14 16">
    <name type="scientific">Punica granatum</name>
    <name type="common">Pomegranate</name>
    <dbReference type="NCBI Taxonomy" id="22663"/>
    <lineage>
        <taxon>Eukaryota</taxon>
        <taxon>Viridiplantae</taxon>
        <taxon>Streptophyta</taxon>
        <taxon>Embryophyta</taxon>
        <taxon>Tracheophyta</taxon>
        <taxon>Spermatophyta</taxon>
        <taxon>Magnoliopsida</taxon>
        <taxon>eudicotyledons</taxon>
        <taxon>Gunneridae</taxon>
        <taxon>Pentapetalae</taxon>
        <taxon>rosids</taxon>
        <taxon>malvids</taxon>
        <taxon>Myrtales</taxon>
        <taxon>Lythraceae</taxon>
        <taxon>Punica</taxon>
    </lineage>
</organism>
<dbReference type="GO" id="GO:0005876">
    <property type="term" value="C:spindle microtubule"/>
    <property type="evidence" value="ECO:0007669"/>
    <property type="project" value="TreeGrafter"/>
</dbReference>
<dbReference type="RefSeq" id="XP_031396386.1">
    <property type="nucleotide sequence ID" value="XM_031540526.1"/>
</dbReference>
<dbReference type="GO" id="GO:0051231">
    <property type="term" value="P:spindle elongation"/>
    <property type="evidence" value="ECO:0007669"/>
    <property type="project" value="TreeGrafter"/>
</dbReference>
<evidence type="ECO:0000256" key="6">
    <source>
        <dbReference type="ARBA" id="ARBA00023175"/>
    </source>
</evidence>
<dbReference type="GO" id="GO:0008574">
    <property type="term" value="F:plus-end-directed microtubule motor activity"/>
    <property type="evidence" value="ECO:0007669"/>
    <property type="project" value="TreeGrafter"/>
</dbReference>
<dbReference type="PANTHER" id="PTHR47970">
    <property type="entry name" value="KINESIN-LIKE PROTEIN KIF11"/>
    <property type="match status" value="1"/>
</dbReference>
<dbReference type="GO" id="GO:0007018">
    <property type="term" value="P:microtubule-based movement"/>
    <property type="evidence" value="ECO:0007669"/>
    <property type="project" value="InterPro"/>
</dbReference>
<keyword evidence="12" id="KW-0175">Coiled coil</keyword>
<dbReference type="OrthoDB" id="3176171at2759"/>
<keyword evidence="2" id="KW-0963">Cytoplasm</keyword>
<evidence type="ECO:0000313" key="18">
    <source>
        <dbReference type="RefSeq" id="XP_031396386.1"/>
    </source>
</evidence>
<evidence type="ECO:0000313" key="14">
    <source>
        <dbReference type="Proteomes" id="UP000515151"/>
    </source>
</evidence>
<keyword evidence="7" id="KW-0206">Cytoskeleton</keyword>
<evidence type="ECO:0000256" key="2">
    <source>
        <dbReference type="ARBA" id="ARBA00022490"/>
    </source>
</evidence>
<reference evidence="15 16" key="2">
    <citation type="submission" date="2025-04" db="UniProtKB">
        <authorList>
            <consortium name="RefSeq"/>
        </authorList>
    </citation>
    <scope>IDENTIFICATION</scope>
    <source>
        <tissue evidence="15 16">Leaf</tissue>
    </source>
</reference>
<keyword evidence="6 10" id="KW-0505">Motor protein</keyword>
<proteinExistence type="inferred from homology"/>
<dbReference type="GO" id="GO:0090307">
    <property type="term" value="P:mitotic spindle assembly"/>
    <property type="evidence" value="ECO:0007669"/>
    <property type="project" value="TreeGrafter"/>
</dbReference>
<keyword evidence="3 11" id="KW-0493">Microtubule</keyword>
<protein>
    <recommendedName>
        <fullName evidence="11">Kinesin-like protein</fullName>
    </recommendedName>
</protein>
<dbReference type="RefSeq" id="XP_031396385.1">
    <property type="nucleotide sequence ID" value="XM_031540525.1"/>
</dbReference>
<dbReference type="PANTHER" id="PTHR47970:SF14">
    <property type="entry name" value="125 KDA KINESIN-RELATED PROTEIN-LIKE ISOFORM X1"/>
    <property type="match status" value="1"/>
</dbReference>
<dbReference type="InterPro" id="IPR036961">
    <property type="entry name" value="Kinesin_motor_dom_sf"/>
</dbReference>
<keyword evidence="5 10" id="KW-0067">ATP-binding</keyword>
<evidence type="ECO:0000256" key="4">
    <source>
        <dbReference type="ARBA" id="ARBA00022741"/>
    </source>
</evidence>
<dbReference type="RefSeq" id="XP_031396383.1">
    <property type="nucleotide sequence ID" value="XM_031540523.1"/>
</dbReference>
<feature type="coiled-coil region" evidence="12">
    <location>
        <begin position="488"/>
        <end position="522"/>
    </location>
</feature>
<dbReference type="PRINTS" id="PR00380">
    <property type="entry name" value="KINESINHEAVY"/>
</dbReference>
<dbReference type="GO" id="GO:0072686">
    <property type="term" value="C:mitotic spindle"/>
    <property type="evidence" value="ECO:0007669"/>
    <property type="project" value="TreeGrafter"/>
</dbReference>
<evidence type="ECO:0000256" key="8">
    <source>
        <dbReference type="ARBA" id="ARBA00034704"/>
    </source>
</evidence>
<name>A0A6P8DPS6_PUNGR</name>
<dbReference type="Proteomes" id="UP000515151">
    <property type="component" value="Chromosome 5"/>
</dbReference>
<dbReference type="Gene3D" id="3.40.850.10">
    <property type="entry name" value="Kinesin motor domain"/>
    <property type="match status" value="1"/>
</dbReference>
<gene>
    <name evidence="15 16 17 18" type="primary">LOC116207540</name>
</gene>
<dbReference type="SUPFAM" id="SSF52540">
    <property type="entry name" value="P-loop containing nucleoside triphosphate hydrolases"/>
    <property type="match status" value="1"/>
</dbReference>
<evidence type="ECO:0000313" key="15">
    <source>
        <dbReference type="RefSeq" id="XP_031396383.1"/>
    </source>
</evidence>
<evidence type="ECO:0000256" key="1">
    <source>
        <dbReference type="ARBA" id="ARBA00004186"/>
    </source>
</evidence>
<dbReference type="PROSITE" id="PS00411">
    <property type="entry name" value="KINESIN_MOTOR_1"/>
    <property type="match status" value="1"/>
</dbReference>
<dbReference type="InterPro" id="IPR047241">
    <property type="entry name" value="KIF11-like_kin_motor_dom"/>
</dbReference>
<dbReference type="PROSITE" id="PS50067">
    <property type="entry name" value="KINESIN_MOTOR_2"/>
    <property type="match status" value="1"/>
</dbReference>
<dbReference type="AlphaFoldDB" id="A0A6P8DPS6"/>
<accession>A0A6P8DPS6</accession>
<feature type="domain" description="Kinesin motor" evidence="13">
    <location>
        <begin position="59"/>
        <end position="398"/>
    </location>
</feature>
<reference evidence="14" key="1">
    <citation type="journal article" date="2020" name="Plant Biotechnol. J.">
        <title>The pomegranate (Punica granatum L.) draft genome dissects genetic divergence between soft- and hard-seeded cultivars.</title>
        <authorList>
            <person name="Luo X."/>
            <person name="Li H."/>
            <person name="Wu Z."/>
            <person name="Yao W."/>
            <person name="Zhao P."/>
            <person name="Cao D."/>
            <person name="Yu H."/>
            <person name="Li K."/>
            <person name="Poudel K."/>
            <person name="Zhao D."/>
            <person name="Zhang F."/>
            <person name="Xia X."/>
            <person name="Chen L."/>
            <person name="Wang Q."/>
            <person name="Jing D."/>
            <person name="Cao S."/>
        </authorList>
    </citation>
    <scope>NUCLEOTIDE SEQUENCE [LARGE SCALE GENOMIC DNA]</scope>
</reference>